<feature type="region of interest" description="Disordered" evidence="1">
    <location>
        <begin position="91"/>
        <end position="116"/>
    </location>
</feature>
<dbReference type="Proteomes" id="UP001187531">
    <property type="component" value="Unassembled WGS sequence"/>
</dbReference>
<accession>A0AA88H388</accession>
<feature type="compositionally biased region" description="Acidic residues" evidence="1">
    <location>
        <begin position="99"/>
        <end position="109"/>
    </location>
</feature>
<dbReference type="EMBL" id="JAVRJZ010000337">
    <property type="protein sequence ID" value="KAK2702454.1"/>
    <property type="molecule type" value="Genomic_DNA"/>
</dbReference>
<evidence type="ECO:0000256" key="1">
    <source>
        <dbReference type="SAM" id="MobiDB-lite"/>
    </source>
</evidence>
<reference evidence="2" key="1">
    <citation type="submission" date="2023-07" db="EMBL/GenBank/DDBJ databases">
        <title>Chromosome-level genome assembly of Artemia franciscana.</title>
        <authorList>
            <person name="Jo E."/>
        </authorList>
    </citation>
    <scope>NUCLEOTIDE SEQUENCE</scope>
    <source>
        <tissue evidence="2">Whole body</tissue>
    </source>
</reference>
<comment type="caution">
    <text evidence="2">The sequence shown here is derived from an EMBL/GenBank/DDBJ whole genome shotgun (WGS) entry which is preliminary data.</text>
</comment>
<evidence type="ECO:0000313" key="2">
    <source>
        <dbReference type="EMBL" id="KAK2702454.1"/>
    </source>
</evidence>
<protein>
    <submittedName>
        <fullName evidence="2">Uncharacterized protein</fullName>
    </submittedName>
</protein>
<name>A0AA88H388_ARTSF</name>
<proteinExistence type="predicted"/>
<evidence type="ECO:0000313" key="3">
    <source>
        <dbReference type="Proteomes" id="UP001187531"/>
    </source>
</evidence>
<sequence>MEKCSILLYQFGFWNKIGFVDALSVVDNVIIEAELIQEGLVLAAHDVRLFILFVEEKPNEEAAIPEPAVNRPAQVRAVGGRHNQARMRVSAARRRELEGSDEELSESEEEGPKVEIPEGVKVGKKKLAKLEAKAEKRKMREQNFYTSVCLEHFPFKEYVILNKSTSLAVLELKPGEIRRKRAVEFA</sequence>
<organism evidence="2 3">
    <name type="scientific">Artemia franciscana</name>
    <name type="common">Brine shrimp</name>
    <name type="synonym">Artemia sanfranciscana</name>
    <dbReference type="NCBI Taxonomy" id="6661"/>
    <lineage>
        <taxon>Eukaryota</taxon>
        <taxon>Metazoa</taxon>
        <taxon>Ecdysozoa</taxon>
        <taxon>Arthropoda</taxon>
        <taxon>Crustacea</taxon>
        <taxon>Branchiopoda</taxon>
        <taxon>Anostraca</taxon>
        <taxon>Artemiidae</taxon>
        <taxon>Artemia</taxon>
    </lineage>
</organism>
<dbReference type="AlphaFoldDB" id="A0AA88H388"/>
<gene>
    <name evidence="2" type="ORF">QYM36_018936</name>
</gene>
<keyword evidence="3" id="KW-1185">Reference proteome</keyword>